<protein>
    <submittedName>
        <fullName evidence="2">Phosphotransferase</fullName>
    </submittedName>
</protein>
<organism evidence="2 3">
    <name type="scientific">Streptomyces halstedii</name>
    <dbReference type="NCBI Taxonomy" id="1944"/>
    <lineage>
        <taxon>Bacteria</taxon>
        <taxon>Bacillati</taxon>
        <taxon>Actinomycetota</taxon>
        <taxon>Actinomycetes</taxon>
        <taxon>Kitasatosporales</taxon>
        <taxon>Streptomycetaceae</taxon>
        <taxon>Streptomyces</taxon>
    </lineage>
</organism>
<dbReference type="InterPro" id="IPR002575">
    <property type="entry name" value="Aminoglycoside_PTrfase"/>
</dbReference>
<name>A0A6N9TRS5_STRHA</name>
<evidence type="ECO:0000313" key="2">
    <source>
        <dbReference type="EMBL" id="NEA14150.1"/>
    </source>
</evidence>
<dbReference type="InterPro" id="IPR011009">
    <property type="entry name" value="Kinase-like_dom_sf"/>
</dbReference>
<dbReference type="GO" id="GO:0016740">
    <property type="term" value="F:transferase activity"/>
    <property type="evidence" value="ECO:0007669"/>
    <property type="project" value="UniProtKB-KW"/>
</dbReference>
<dbReference type="RefSeq" id="WP_164342087.1">
    <property type="nucleotide sequence ID" value="NZ_JAAGLQ010000022.1"/>
</dbReference>
<dbReference type="AlphaFoldDB" id="A0A6N9TRS5"/>
<dbReference type="Pfam" id="PF01636">
    <property type="entry name" value="APH"/>
    <property type="match status" value="1"/>
</dbReference>
<feature type="domain" description="Aminoglycoside phosphotransferase" evidence="1">
    <location>
        <begin position="35"/>
        <end position="206"/>
    </location>
</feature>
<evidence type="ECO:0000313" key="3">
    <source>
        <dbReference type="Proteomes" id="UP000471293"/>
    </source>
</evidence>
<accession>A0A6N9TRS5</accession>
<dbReference type="Proteomes" id="UP000471293">
    <property type="component" value="Unassembled WGS sequence"/>
</dbReference>
<evidence type="ECO:0000259" key="1">
    <source>
        <dbReference type="Pfam" id="PF01636"/>
    </source>
</evidence>
<keyword evidence="2" id="KW-0808">Transferase</keyword>
<dbReference type="SUPFAM" id="SSF56112">
    <property type="entry name" value="Protein kinase-like (PK-like)"/>
    <property type="match status" value="1"/>
</dbReference>
<dbReference type="EMBL" id="JAAGLQ010000022">
    <property type="protein sequence ID" value="NEA14150.1"/>
    <property type="molecule type" value="Genomic_DNA"/>
</dbReference>
<reference evidence="2 3" key="1">
    <citation type="submission" date="2020-01" db="EMBL/GenBank/DDBJ databases">
        <title>Insect and environment-associated Actinomycetes.</title>
        <authorList>
            <person name="Currrie C."/>
            <person name="Chevrette M."/>
            <person name="Carlson C."/>
            <person name="Stubbendieck R."/>
            <person name="Wendt-Pienkowski E."/>
        </authorList>
    </citation>
    <scope>NUCLEOTIDE SEQUENCE [LARGE SCALE GENOMIC DNA]</scope>
    <source>
        <strain evidence="2 3">SID11342</strain>
    </source>
</reference>
<gene>
    <name evidence="2" type="ORF">G3I29_01035</name>
</gene>
<comment type="caution">
    <text evidence="2">The sequence shown here is derived from an EMBL/GenBank/DDBJ whole genome shotgun (WGS) entry which is preliminary data.</text>
</comment>
<sequence length="314" mass="34613">MSDNNAWRFVKKRTAADGAVYVSADGARYRRTGGAELQAEAAFQRRVADLDYPVPRVLEEGVTDDGHFYVVEESLGDQTLHDRAVASLNGGRALPDDVTDTAAQVATRLLRAQAAHFVEPTPGALRQWLESAGFTQNVFQENPDLDNPRTRAALDHALDRLATVPLVHGHLDYGLPNVLPAGVIDWQHHGMVPLGYDVLPALEIIAFKGGTKGYTASPDQRHRYLAVLDDAARNATGQPISQHLGAYLLVKALFFLALMRPTDPSRTDKHLKWQYRRHLFTKGLEQYEHTGTVDTALFPGLEEFAAGHRAGDHP</sequence>
<proteinExistence type="predicted"/>